<dbReference type="AlphaFoldDB" id="A0A8S4QCI6"/>
<keyword evidence="1" id="KW-0472">Membrane</keyword>
<evidence type="ECO:0000256" key="2">
    <source>
        <dbReference type="SAM" id="SignalP"/>
    </source>
</evidence>
<proteinExistence type="predicted"/>
<accession>A0A8S4QCI6</accession>
<comment type="caution">
    <text evidence="3">The sequence shown here is derived from an EMBL/GenBank/DDBJ whole genome shotgun (WGS) entry which is preliminary data.</text>
</comment>
<feature type="transmembrane region" description="Helical" evidence="1">
    <location>
        <begin position="66"/>
        <end position="83"/>
    </location>
</feature>
<feature type="signal peptide" evidence="2">
    <location>
        <begin position="1"/>
        <end position="16"/>
    </location>
</feature>
<protein>
    <submittedName>
        <fullName evidence="3">Jg20076 protein</fullName>
    </submittedName>
</protein>
<keyword evidence="4" id="KW-1185">Reference proteome</keyword>
<organism evidence="3 4">
    <name type="scientific">Pararge aegeria aegeria</name>
    <dbReference type="NCBI Taxonomy" id="348720"/>
    <lineage>
        <taxon>Eukaryota</taxon>
        <taxon>Metazoa</taxon>
        <taxon>Ecdysozoa</taxon>
        <taxon>Arthropoda</taxon>
        <taxon>Hexapoda</taxon>
        <taxon>Insecta</taxon>
        <taxon>Pterygota</taxon>
        <taxon>Neoptera</taxon>
        <taxon>Endopterygota</taxon>
        <taxon>Lepidoptera</taxon>
        <taxon>Glossata</taxon>
        <taxon>Ditrysia</taxon>
        <taxon>Papilionoidea</taxon>
        <taxon>Nymphalidae</taxon>
        <taxon>Satyrinae</taxon>
        <taxon>Satyrini</taxon>
        <taxon>Parargina</taxon>
        <taxon>Pararge</taxon>
    </lineage>
</organism>
<keyword evidence="2" id="KW-0732">Signal</keyword>
<dbReference type="OrthoDB" id="419734at2759"/>
<evidence type="ECO:0000313" key="4">
    <source>
        <dbReference type="Proteomes" id="UP000838756"/>
    </source>
</evidence>
<keyword evidence="1" id="KW-1133">Transmembrane helix</keyword>
<sequence length="84" mass="9988">MFAINSCLMVVSTVYCFVFLEWQTRPEQKSLKEAGVRNPLGDFFDLNNIKQTIGTLTKKRPNNRRLFLWFLLISMAFYTFQRGW</sequence>
<name>A0A8S4QCI6_9NEOP</name>
<feature type="chain" id="PRO_5035796694" evidence="2">
    <location>
        <begin position="17"/>
        <end position="84"/>
    </location>
</feature>
<keyword evidence="1" id="KW-0812">Transmembrane</keyword>
<dbReference type="EMBL" id="CAKXAJ010001058">
    <property type="protein sequence ID" value="CAH2207704.1"/>
    <property type="molecule type" value="Genomic_DNA"/>
</dbReference>
<evidence type="ECO:0000256" key="1">
    <source>
        <dbReference type="SAM" id="Phobius"/>
    </source>
</evidence>
<reference evidence="3" key="1">
    <citation type="submission" date="2022-03" db="EMBL/GenBank/DDBJ databases">
        <authorList>
            <person name="Lindestad O."/>
        </authorList>
    </citation>
    <scope>NUCLEOTIDE SEQUENCE</scope>
</reference>
<dbReference type="Proteomes" id="UP000838756">
    <property type="component" value="Unassembled WGS sequence"/>
</dbReference>
<gene>
    <name evidence="3" type="primary">jg20076</name>
    <name evidence="3" type="ORF">PAEG_LOCUS324</name>
</gene>
<evidence type="ECO:0000313" key="3">
    <source>
        <dbReference type="EMBL" id="CAH2207704.1"/>
    </source>
</evidence>